<comment type="caution">
    <text evidence="2">The sequence shown here is derived from an EMBL/GenBank/DDBJ whole genome shotgun (WGS) entry which is preliminary data.</text>
</comment>
<reference evidence="2 3" key="1">
    <citation type="journal article" date="2018" name="Sci. Rep.">
        <title>Raphidocelis subcapitata (=Pseudokirchneriella subcapitata) provides an insight into genome evolution and environmental adaptations in the Sphaeropleales.</title>
        <authorList>
            <person name="Suzuki S."/>
            <person name="Yamaguchi H."/>
            <person name="Nakajima N."/>
            <person name="Kawachi M."/>
        </authorList>
    </citation>
    <scope>NUCLEOTIDE SEQUENCE [LARGE SCALE GENOMIC DNA]</scope>
    <source>
        <strain evidence="2 3">NIES-35</strain>
    </source>
</reference>
<name>A0A2V0P3S5_9CHLO</name>
<feature type="region of interest" description="Disordered" evidence="1">
    <location>
        <begin position="1"/>
        <end position="66"/>
    </location>
</feature>
<evidence type="ECO:0000313" key="3">
    <source>
        <dbReference type="Proteomes" id="UP000247498"/>
    </source>
</evidence>
<evidence type="ECO:0000256" key="1">
    <source>
        <dbReference type="SAM" id="MobiDB-lite"/>
    </source>
</evidence>
<feature type="region of interest" description="Disordered" evidence="1">
    <location>
        <begin position="134"/>
        <end position="193"/>
    </location>
</feature>
<dbReference type="AlphaFoldDB" id="A0A2V0P3S5"/>
<sequence length="205" mass="21664">MSRSDSGSGSEQTSGEGDNSGPAQPPSAAAAAETQRAARRAEREAAKQAAKAQQRARRAGEDDGSWGRKPCTLCGRACDLLVRCRVDAGGAWQMACGRCWKAASGGRVDGDGSEAARHYAYGGLWKNTHAALSGRGKCPKTASGVRQRPEGQEQRRQPGDAAPPEQQQQGEGQRRRGAQRQQGRQQGRPPELQELLLAAAADCDG</sequence>
<gene>
    <name evidence="2" type="ORF">Rsub_04039</name>
</gene>
<feature type="compositionally biased region" description="Low complexity" evidence="1">
    <location>
        <begin position="1"/>
        <end position="17"/>
    </location>
</feature>
<dbReference type="InParanoid" id="A0A2V0P3S5"/>
<keyword evidence="3" id="KW-1185">Reference proteome</keyword>
<dbReference type="OrthoDB" id="537467at2759"/>
<accession>A0A2V0P3S5</accession>
<dbReference type="Proteomes" id="UP000247498">
    <property type="component" value="Unassembled WGS sequence"/>
</dbReference>
<feature type="compositionally biased region" description="Basic and acidic residues" evidence="1">
    <location>
        <begin position="147"/>
        <end position="158"/>
    </location>
</feature>
<protein>
    <submittedName>
        <fullName evidence="2">Uncharacterized protein</fullName>
    </submittedName>
</protein>
<organism evidence="2 3">
    <name type="scientific">Raphidocelis subcapitata</name>
    <dbReference type="NCBI Taxonomy" id="307507"/>
    <lineage>
        <taxon>Eukaryota</taxon>
        <taxon>Viridiplantae</taxon>
        <taxon>Chlorophyta</taxon>
        <taxon>core chlorophytes</taxon>
        <taxon>Chlorophyceae</taxon>
        <taxon>CS clade</taxon>
        <taxon>Sphaeropleales</taxon>
        <taxon>Selenastraceae</taxon>
        <taxon>Raphidocelis</taxon>
    </lineage>
</organism>
<feature type="compositionally biased region" description="Low complexity" evidence="1">
    <location>
        <begin position="179"/>
        <end position="193"/>
    </location>
</feature>
<dbReference type="STRING" id="307507.A0A2V0P3S5"/>
<dbReference type="EMBL" id="BDRX01000026">
    <property type="protein sequence ID" value="GBF91735.1"/>
    <property type="molecule type" value="Genomic_DNA"/>
</dbReference>
<proteinExistence type="predicted"/>
<evidence type="ECO:0000313" key="2">
    <source>
        <dbReference type="EMBL" id="GBF91735.1"/>
    </source>
</evidence>
<feature type="compositionally biased region" description="Low complexity" evidence="1">
    <location>
        <begin position="159"/>
        <end position="171"/>
    </location>
</feature>